<dbReference type="EMBL" id="REGN01000481">
    <property type="protein sequence ID" value="RNA41573.1"/>
    <property type="molecule type" value="Genomic_DNA"/>
</dbReference>
<gene>
    <name evidence="4" type="ORF">BpHYR1_004968</name>
</gene>
<proteinExistence type="predicted"/>
<sequence length="176" mass="19781">MSSPSKIAKILVQRVNSTGEVEATKTACETFWKESPCFCRLAAKELSTSIKPALDKNNVRFIGIGFDSRFVQPFVQEGYFAGELYVDPEMECYKALQFQRFSFFDLFKKLLSKAWTDANNRSKSLGIKSDMKGDGFQNGGALVIDKNGKALFEYKQEDASQMVNAEDVLKALNIKE</sequence>
<comment type="subcellular location">
    <subcellularLocation>
        <location evidence="1">Cytoplasm</location>
    </subcellularLocation>
</comment>
<organism evidence="4 5">
    <name type="scientific">Brachionus plicatilis</name>
    <name type="common">Marine rotifer</name>
    <name type="synonym">Brachionus muelleri</name>
    <dbReference type="NCBI Taxonomy" id="10195"/>
    <lineage>
        <taxon>Eukaryota</taxon>
        <taxon>Metazoa</taxon>
        <taxon>Spiralia</taxon>
        <taxon>Gnathifera</taxon>
        <taxon>Rotifera</taxon>
        <taxon>Eurotatoria</taxon>
        <taxon>Monogononta</taxon>
        <taxon>Pseudotrocha</taxon>
        <taxon>Ploima</taxon>
        <taxon>Brachionidae</taxon>
        <taxon>Brachionus</taxon>
    </lineage>
</organism>
<dbReference type="GO" id="GO:0047017">
    <property type="term" value="F:prostaglandin F synthase activity"/>
    <property type="evidence" value="ECO:0007669"/>
    <property type="project" value="TreeGrafter"/>
</dbReference>
<accession>A0A3M7T0I1</accession>
<dbReference type="OrthoDB" id="40334at2759"/>
<dbReference type="PANTHER" id="PTHR28630:SF29">
    <property type="entry name" value="PROSTAMIDE_PROSTAGLANDIN F SYNTHASE"/>
    <property type="match status" value="1"/>
</dbReference>
<evidence type="ECO:0000256" key="3">
    <source>
        <dbReference type="ARBA" id="ARBA00023002"/>
    </source>
</evidence>
<evidence type="ECO:0000256" key="1">
    <source>
        <dbReference type="ARBA" id="ARBA00004496"/>
    </source>
</evidence>
<dbReference type="Pfam" id="PF13911">
    <property type="entry name" value="AhpC-TSA_2"/>
    <property type="match status" value="1"/>
</dbReference>
<keyword evidence="3" id="KW-0560">Oxidoreductase</keyword>
<keyword evidence="2" id="KW-0963">Cytoplasm</keyword>
<evidence type="ECO:0000313" key="4">
    <source>
        <dbReference type="EMBL" id="RNA41573.1"/>
    </source>
</evidence>
<dbReference type="STRING" id="10195.A0A3M7T0I1"/>
<dbReference type="PANTHER" id="PTHR28630">
    <property type="match status" value="1"/>
</dbReference>
<dbReference type="GO" id="GO:0005737">
    <property type="term" value="C:cytoplasm"/>
    <property type="evidence" value="ECO:0007669"/>
    <property type="project" value="UniProtKB-SubCell"/>
</dbReference>
<evidence type="ECO:0000313" key="5">
    <source>
        <dbReference type="Proteomes" id="UP000276133"/>
    </source>
</evidence>
<evidence type="ECO:0000256" key="2">
    <source>
        <dbReference type="ARBA" id="ARBA00022490"/>
    </source>
</evidence>
<dbReference type="Proteomes" id="UP000276133">
    <property type="component" value="Unassembled WGS sequence"/>
</dbReference>
<dbReference type="InterPro" id="IPR032801">
    <property type="entry name" value="PXL2A/B/C"/>
</dbReference>
<keyword evidence="5" id="KW-1185">Reference proteome</keyword>
<name>A0A3M7T0I1_BRAPC</name>
<dbReference type="GO" id="GO:0001516">
    <property type="term" value="P:prostaglandin biosynthetic process"/>
    <property type="evidence" value="ECO:0007669"/>
    <property type="project" value="TreeGrafter"/>
</dbReference>
<reference evidence="4 5" key="1">
    <citation type="journal article" date="2018" name="Sci. Rep.">
        <title>Genomic signatures of local adaptation to the degree of environmental predictability in rotifers.</title>
        <authorList>
            <person name="Franch-Gras L."/>
            <person name="Hahn C."/>
            <person name="Garcia-Roger E.M."/>
            <person name="Carmona M.J."/>
            <person name="Serra M."/>
            <person name="Gomez A."/>
        </authorList>
    </citation>
    <scope>NUCLEOTIDE SEQUENCE [LARGE SCALE GENOMIC DNA]</scope>
    <source>
        <strain evidence="4">HYR1</strain>
    </source>
</reference>
<protein>
    <submittedName>
        <fullName evidence="4">Prostamide prostaglandin F synthase-like</fullName>
    </submittedName>
</protein>
<comment type="caution">
    <text evidence="4">The sequence shown here is derived from an EMBL/GenBank/DDBJ whole genome shotgun (WGS) entry which is preliminary data.</text>
</comment>
<dbReference type="AlphaFoldDB" id="A0A3M7T0I1"/>
<dbReference type="Gene3D" id="3.40.30.10">
    <property type="entry name" value="Glutaredoxin"/>
    <property type="match status" value="1"/>
</dbReference>